<organism evidence="2 3">
    <name type="scientific">Umbra pygmaea</name>
    <name type="common">Eastern mudminnow</name>
    <dbReference type="NCBI Taxonomy" id="75934"/>
    <lineage>
        <taxon>Eukaryota</taxon>
        <taxon>Metazoa</taxon>
        <taxon>Chordata</taxon>
        <taxon>Craniata</taxon>
        <taxon>Vertebrata</taxon>
        <taxon>Euteleostomi</taxon>
        <taxon>Actinopterygii</taxon>
        <taxon>Neopterygii</taxon>
        <taxon>Teleostei</taxon>
        <taxon>Protacanthopterygii</taxon>
        <taxon>Esociformes</taxon>
        <taxon>Umbridae</taxon>
        <taxon>Umbra</taxon>
    </lineage>
</organism>
<dbReference type="AlphaFoldDB" id="A0ABD0XQL0"/>
<feature type="compositionally biased region" description="Basic residues" evidence="1">
    <location>
        <begin position="257"/>
        <end position="267"/>
    </location>
</feature>
<feature type="compositionally biased region" description="Acidic residues" evidence="1">
    <location>
        <begin position="507"/>
        <end position="518"/>
    </location>
</feature>
<gene>
    <name evidence="2" type="ORF">UPYG_G00043820</name>
</gene>
<protein>
    <submittedName>
        <fullName evidence="2">Uncharacterized protein</fullName>
    </submittedName>
</protein>
<feature type="compositionally biased region" description="Basic residues" evidence="1">
    <location>
        <begin position="230"/>
        <end position="241"/>
    </location>
</feature>
<sequence length="831" mass="92956">KCLSPIHSPKHSPPQSLVKPFKRSLLRHTNTPFHRVPQVSQLPPWLCCSMKELQFPLSSMLKSTRPSGNPCPEQRTDRQEKLPSINDGEDESTRMTQNMVSTTTMTQIQGKPKARSKKRHVDRLWKPPRGIKRKQTKEESETVKQPLKKTRLSTKKEVADNSPLLGNKSLKLDQGPGTNNGQVKISLCSVSLSSNNVLARKRLRRPLFTTSTMTSLDEEAKEFPEGTKGLRMKSGKPAKVRRAGDRDGNSLPSVSTRPKRCTSKKLKGNNKPVISFETVCASSSGVQTPANAAGLSQIPPPAMKRKRGRPPKIKQMIDQVSLASNAEATVDHNGEDVEHYNEKGEFEGQRKTNFAKLFQSLPVLPKHETAFQNSSQQMPSSIVFQEPGFSGCSEIGSGTILEPQASVQPQNCGTQSSKETKVVNTPAVKLPTTKVRAPTVSFKKFQELLKHRHQKTRKSVENQESESENEIEKSEGKLLETNEYDCIPNVSGVVKENKGSSQTPESFDVEIDNQENQEEGNQSEANDEQHKRSTSRQNDMVHHIHDEPEPGNVKKQNNIEDKTRENVYAAENHFELQNGAVSAMESMTRTEEIVAPQLINKELRALDTKDSREKEKTDSTRESDNLEREKISVIKREVKERMEDDYRGMETFSKEVEKIQIQQTLGYAVAEDLSGDGEKEEIDVEDDDEEFNMNLNNPTVYPVTAWKENPGIKEVDKEGSTIASIRGFPHDCIDFSQNVKIAVVAPMATDLTLPTPSTVESSTLSSHRITTVSTGSWEPEEDEVEVDVLECSPDIRSREFEAGLEQGVTDLTEEDEDMEEDEIDVTGDEMA</sequence>
<feature type="region of interest" description="Disordered" evidence="1">
    <location>
        <begin position="60"/>
        <end position="156"/>
    </location>
</feature>
<feature type="region of interest" description="Disordered" evidence="1">
    <location>
        <begin position="217"/>
        <end position="267"/>
    </location>
</feature>
<dbReference type="Proteomes" id="UP001557470">
    <property type="component" value="Unassembled WGS sequence"/>
</dbReference>
<feature type="compositionally biased region" description="Acidic residues" evidence="1">
    <location>
        <begin position="811"/>
        <end position="831"/>
    </location>
</feature>
<feature type="compositionally biased region" description="Polar residues" evidence="1">
    <location>
        <begin position="94"/>
        <end position="109"/>
    </location>
</feature>
<evidence type="ECO:0000313" key="3">
    <source>
        <dbReference type="Proteomes" id="UP001557470"/>
    </source>
</evidence>
<evidence type="ECO:0000313" key="2">
    <source>
        <dbReference type="EMBL" id="KAL1023636.1"/>
    </source>
</evidence>
<keyword evidence="3" id="KW-1185">Reference proteome</keyword>
<feature type="region of interest" description="Disordered" evidence="1">
    <location>
        <begin position="450"/>
        <end position="561"/>
    </location>
</feature>
<feature type="region of interest" description="Disordered" evidence="1">
    <location>
        <begin position="602"/>
        <end position="627"/>
    </location>
</feature>
<feature type="region of interest" description="Disordered" evidence="1">
    <location>
        <begin position="805"/>
        <end position="831"/>
    </location>
</feature>
<comment type="caution">
    <text evidence="2">The sequence shown here is derived from an EMBL/GenBank/DDBJ whole genome shotgun (WGS) entry which is preliminary data.</text>
</comment>
<name>A0ABD0XQL0_UMBPY</name>
<evidence type="ECO:0000256" key="1">
    <source>
        <dbReference type="SAM" id="MobiDB-lite"/>
    </source>
</evidence>
<feature type="region of interest" description="Disordered" evidence="1">
    <location>
        <begin position="291"/>
        <end position="310"/>
    </location>
</feature>
<feature type="non-terminal residue" evidence="2">
    <location>
        <position position="1"/>
    </location>
</feature>
<feature type="compositionally biased region" description="Basic and acidic residues" evidence="1">
    <location>
        <begin position="470"/>
        <end position="480"/>
    </location>
</feature>
<feature type="compositionally biased region" description="Basic and acidic residues" evidence="1">
    <location>
        <begin position="539"/>
        <end position="548"/>
    </location>
</feature>
<accession>A0ABD0XQL0</accession>
<feature type="compositionally biased region" description="Basic residues" evidence="1">
    <location>
        <begin position="112"/>
        <end position="121"/>
    </location>
</feature>
<proteinExistence type="predicted"/>
<reference evidence="2 3" key="1">
    <citation type="submission" date="2024-06" db="EMBL/GenBank/DDBJ databases">
        <authorList>
            <person name="Pan Q."/>
            <person name="Wen M."/>
            <person name="Jouanno E."/>
            <person name="Zahm M."/>
            <person name="Klopp C."/>
            <person name="Cabau C."/>
            <person name="Louis A."/>
            <person name="Berthelot C."/>
            <person name="Parey E."/>
            <person name="Roest Crollius H."/>
            <person name="Montfort J."/>
            <person name="Robinson-Rechavi M."/>
            <person name="Bouchez O."/>
            <person name="Lampietro C."/>
            <person name="Lopez Roques C."/>
            <person name="Donnadieu C."/>
            <person name="Postlethwait J."/>
            <person name="Bobe J."/>
            <person name="Verreycken H."/>
            <person name="Guiguen Y."/>
        </authorList>
    </citation>
    <scope>NUCLEOTIDE SEQUENCE [LARGE SCALE GENOMIC DNA]</scope>
    <source>
        <strain evidence="2">Up_M1</strain>
        <tissue evidence="2">Testis</tissue>
    </source>
</reference>
<dbReference type="EMBL" id="JAGEUA010000001">
    <property type="protein sequence ID" value="KAL1023636.1"/>
    <property type="molecule type" value="Genomic_DNA"/>
</dbReference>